<name>A0ACB8QD90_9AGAM</name>
<sequence>MSPLTTGRTHDSVLPYQASRPRLRPAQLQAARDDALAIGGVTPGPGNGLYNIGVMTMPTYQPPAPAELSAEPFSGRPPSAYLSTHLSTNPSASAGRRGEGPETDPDTTERFRVFSLDGELAFVDVGRPYEETIRLAQRAYPRLQAVDPDRIQFFLPCGPTERARIPRDAWQGMMRRTRSFDRVFVHIQSGEAAVRGAEVGAIMDANAIAGDGPLGQAVTDRQSEYEHDVGAS</sequence>
<reference evidence="1" key="1">
    <citation type="submission" date="2021-02" db="EMBL/GenBank/DDBJ databases">
        <authorList>
            <consortium name="DOE Joint Genome Institute"/>
            <person name="Ahrendt S."/>
            <person name="Looney B.P."/>
            <person name="Miyauchi S."/>
            <person name="Morin E."/>
            <person name="Drula E."/>
            <person name="Courty P.E."/>
            <person name="Chicoki N."/>
            <person name="Fauchery L."/>
            <person name="Kohler A."/>
            <person name="Kuo A."/>
            <person name="Labutti K."/>
            <person name="Pangilinan J."/>
            <person name="Lipzen A."/>
            <person name="Riley R."/>
            <person name="Andreopoulos W."/>
            <person name="He G."/>
            <person name="Johnson J."/>
            <person name="Barry K.W."/>
            <person name="Grigoriev I.V."/>
            <person name="Nagy L."/>
            <person name="Hibbett D."/>
            <person name="Henrissat B."/>
            <person name="Matheny P.B."/>
            <person name="Labbe J."/>
            <person name="Martin F."/>
        </authorList>
    </citation>
    <scope>NUCLEOTIDE SEQUENCE</scope>
    <source>
        <strain evidence="1">EC-137</strain>
    </source>
</reference>
<comment type="caution">
    <text evidence="1">The sequence shown here is derived from an EMBL/GenBank/DDBJ whole genome shotgun (WGS) entry which is preliminary data.</text>
</comment>
<evidence type="ECO:0000313" key="2">
    <source>
        <dbReference type="Proteomes" id="UP000814128"/>
    </source>
</evidence>
<accession>A0ACB8QD90</accession>
<gene>
    <name evidence="1" type="ORF">K488DRAFT_73111</name>
</gene>
<dbReference type="EMBL" id="MU273687">
    <property type="protein sequence ID" value="KAI0029256.1"/>
    <property type="molecule type" value="Genomic_DNA"/>
</dbReference>
<reference evidence="1" key="2">
    <citation type="journal article" date="2022" name="New Phytol.">
        <title>Evolutionary transition to the ectomycorrhizal habit in the genomes of a hyperdiverse lineage of mushroom-forming fungi.</title>
        <authorList>
            <person name="Looney B."/>
            <person name="Miyauchi S."/>
            <person name="Morin E."/>
            <person name="Drula E."/>
            <person name="Courty P.E."/>
            <person name="Kohler A."/>
            <person name="Kuo A."/>
            <person name="LaButti K."/>
            <person name="Pangilinan J."/>
            <person name="Lipzen A."/>
            <person name="Riley R."/>
            <person name="Andreopoulos W."/>
            <person name="He G."/>
            <person name="Johnson J."/>
            <person name="Nolan M."/>
            <person name="Tritt A."/>
            <person name="Barry K.W."/>
            <person name="Grigoriev I.V."/>
            <person name="Nagy L.G."/>
            <person name="Hibbett D."/>
            <person name="Henrissat B."/>
            <person name="Matheny P.B."/>
            <person name="Labbe J."/>
            <person name="Martin F.M."/>
        </authorList>
    </citation>
    <scope>NUCLEOTIDE SEQUENCE</scope>
    <source>
        <strain evidence="1">EC-137</strain>
    </source>
</reference>
<evidence type="ECO:0000313" key="1">
    <source>
        <dbReference type="EMBL" id="KAI0029256.1"/>
    </source>
</evidence>
<organism evidence="1 2">
    <name type="scientific">Vararia minispora EC-137</name>
    <dbReference type="NCBI Taxonomy" id="1314806"/>
    <lineage>
        <taxon>Eukaryota</taxon>
        <taxon>Fungi</taxon>
        <taxon>Dikarya</taxon>
        <taxon>Basidiomycota</taxon>
        <taxon>Agaricomycotina</taxon>
        <taxon>Agaricomycetes</taxon>
        <taxon>Russulales</taxon>
        <taxon>Lachnocladiaceae</taxon>
        <taxon>Vararia</taxon>
    </lineage>
</organism>
<dbReference type="Proteomes" id="UP000814128">
    <property type="component" value="Unassembled WGS sequence"/>
</dbReference>
<proteinExistence type="predicted"/>
<keyword evidence="2" id="KW-1185">Reference proteome</keyword>
<protein>
    <submittedName>
        <fullName evidence="1">Uncharacterized protein</fullName>
    </submittedName>
</protein>